<evidence type="ECO:0000313" key="1">
    <source>
        <dbReference type="EMBL" id="KAK7364863.1"/>
    </source>
</evidence>
<comment type="caution">
    <text evidence="1">The sequence shown here is derived from an EMBL/GenBank/DDBJ whole genome shotgun (WGS) entry which is preliminary data.</text>
</comment>
<organism evidence="1 2">
    <name type="scientific">Phaseolus coccineus</name>
    <name type="common">Scarlet runner bean</name>
    <name type="synonym">Phaseolus multiflorus</name>
    <dbReference type="NCBI Taxonomy" id="3886"/>
    <lineage>
        <taxon>Eukaryota</taxon>
        <taxon>Viridiplantae</taxon>
        <taxon>Streptophyta</taxon>
        <taxon>Embryophyta</taxon>
        <taxon>Tracheophyta</taxon>
        <taxon>Spermatophyta</taxon>
        <taxon>Magnoliopsida</taxon>
        <taxon>eudicotyledons</taxon>
        <taxon>Gunneridae</taxon>
        <taxon>Pentapetalae</taxon>
        <taxon>rosids</taxon>
        <taxon>fabids</taxon>
        <taxon>Fabales</taxon>
        <taxon>Fabaceae</taxon>
        <taxon>Papilionoideae</taxon>
        <taxon>50 kb inversion clade</taxon>
        <taxon>NPAAA clade</taxon>
        <taxon>indigoferoid/millettioid clade</taxon>
        <taxon>Phaseoleae</taxon>
        <taxon>Phaseolus</taxon>
    </lineage>
</organism>
<dbReference type="EMBL" id="JAYMYR010000005">
    <property type="protein sequence ID" value="KAK7364863.1"/>
    <property type="molecule type" value="Genomic_DNA"/>
</dbReference>
<proteinExistence type="predicted"/>
<dbReference type="AlphaFoldDB" id="A0AAN9RFU2"/>
<name>A0AAN9RFU2_PHACN</name>
<protein>
    <submittedName>
        <fullName evidence="1">Uncharacterized protein</fullName>
    </submittedName>
</protein>
<dbReference type="Proteomes" id="UP001374584">
    <property type="component" value="Unassembled WGS sequence"/>
</dbReference>
<evidence type="ECO:0000313" key="2">
    <source>
        <dbReference type="Proteomes" id="UP001374584"/>
    </source>
</evidence>
<keyword evidence="2" id="KW-1185">Reference proteome</keyword>
<sequence>MKRVRKPQHEVESYHSEKWKKNEGKFREQIEWEKSKICIYEYPNHEIVYASTSKGEKCESSEFYSKFLNSTCLFKHHFQTVQHSTTLD</sequence>
<gene>
    <name evidence="1" type="ORF">VNO80_13607</name>
</gene>
<reference evidence="1 2" key="1">
    <citation type="submission" date="2024-01" db="EMBL/GenBank/DDBJ databases">
        <title>The genomes of 5 underutilized Papilionoideae crops provide insights into root nodulation and disease resistanc.</title>
        <authorList>
            <person name="Jiang F."/>
        </authorList>
    </citation>
    <scope>NUCLEOTIDE SEQUENCE [LARGE SCALE GENOMIC DNA]</scope>
    <source>
        <strain evidence="1">JINMINGXINNONG_FW02</strain>
        <tissue evidence="1">Leaves</tissue>
    </source>
</reference>
<accession>A0AAN9RFU2</accession>